<reference evidence="1 2" key="1">
    <citation type="journal article" date="2009" name="Nat. Genet.">
        <title>The genome of the cucumber, Cucumis sativus L.</title>
        <authorList>
            <person name="Huang S."/>
            <person name="Li R."/>
            <person name="Zhang Z."/>
            <person name="Li L."/>
            <person name="Gu X."/>
            <person name="Fan W."/>
            <person name="Lucas W.J."/>
            <person name="Wang X."/>
            <person name="Xie B."/>
            <person name="Ni P."/>
            <person name="Ren Y."/>
            <person name="Zhu H."/>
            <person name="Li J."/>
            <person name="Lin K."/>
            <person name="Jin W."/>
            <person name="Fei Z."/>
            <person name="Li G."/>
            <person name="Staub J."/>
            <person name="Kilian A."/>
            <person name="van der Vossen E.A."/>
            <person name="Wu Y."/>
            <person name="Guo J."/>
            <person name="He J."/>
            <person name="Jia Z."/>
            <person name="Ren Y."/>
            <person name="Tian G."/>
            <person name="Lu Y."/>
            <person name="Ruan J."/>
            <person name="Qian W."/>
            <person name="Wang M."/>
            <person name="Huang Q."/>
            <person name="Li B."/>
            <person name="Xuan Z."/>
            <person name="Cao J."/>
            <person name="Asan"/>
            <person name="Wu Z."/>
            <person name="Zhang J."/>
            <person name="Cai Q."/>
            <person name="Bai Y."/>
            <person name="Zhao B."/>
            <person name="Han Y."/>
            <person name="Li Y."/>
            <person name="Li X."/>
            <person name="Wang S."/>
            <person name="Shi Q."/>
            <person name="Liu S."/>
            <person name="Cho W.K."/>
            <person name="Kim J.Y."/>
            <person name="Xu Y."/>
            <person name="Heller-Uszynska K."/>
            <person name="Miao H."/>
            <person name="Cheng Z."/>
            <person name="Zhang S."/>
            <person name="Wu J."/>
            <person name="Yang Y."/>
            <person name="Kang H."/>
            <person name="Li M."/>
            <person name="Liang H."/>
            <person name="Ren X."/>
            <person name="Shi Z."/>
            <person name="Wen M."/>
            <person name="Jian M."/>
            <person name="Yang H."/>
            <person name="Zhang G."/>
            <person name="Yang Z."/>
            <person name="Chen R."/>
            <person name="Liu S."/>
            <person name="Li J."/>
            <person name="Ma L."/>
            <person name="Liu H."/>
            <person name="Zhou Y."/>
            <person name="Zhao J."/>
            <person name="Fang X."/>
            <person name="Li G."/>
            <person name="Fang L."/>
            <person name="Li Y."/>
            <person name="Liu D."/>
            <person name="Zheng H."/>
            <person name="Zhang Y."/>
            <person name="Qin N."/>
            <person name="Li Z."/>
            <person name="Yang G."/>
            <person name="Yang S."/>
            <person name="Bolund L."/>
            <person name="Kristiansen K."/>
            <person name="Zheng H."/>
            <person name="Li S."/>
            <person name="Zhang X."/>
            <person name="Yang H."/>
            <person name="Wang J."/>
            <person name="Sun R."/>
            <person name="Zhang B."/>
            <person name="Jiang S."/>
            <person name="Wang J."/>
            <person name="Du Y."/>
            <person name="Li S."/>
        </authorList>
    </citation>
    <scope>NUCLEOTIDE SEQUENCE [LARGE SCALE GENOMIC DNA]</scope>
    <source>
        <strain evidence="2">cv. 9930</strain>
    </source>
</reference>
<evidence type="ECO:0000313" key="1">
    <source>
        <dbReference type="EMBL" id="KGN62317.1"/>
    </source>
</evidence>
<reference evidence="1 2" key="2">
    <citation type="journal article" date="2009" name="PLoS ONE">
        <title>An integrated genetic and cytogenetic map of the cucumber genome.</title>
        <authorList>
            <person name="Ren Y."/>
            <person name="Zhang Z."/>
            <person name="Liu J."/>
            <person name="Staub J.E."/>
            <person name="Han Y."/>
            <person name="Cheng Z."/>
            <person name="Li X."/>
            <person name="Lu J."/>
            <person name="Miao H."/>
            <person name="Kang H."/>
            <person name="Xie B."/>
            <person name="Gu X."/>
            <person name="Wang X."/>
            <person name="Du Y."/>
            <person name="Jin W."/>
            <person name="Huang S."/>
        </authorList>
    </citation>
    <scope>NUCLEOTIDE SEQUENCE [LARGE SCALE GENOMIC DNA]</scope>
    <source>
        <strain evidence="2">cv. 9930</strain>
    </source>
</reference>
<dbReference type="Gramene" id="KGN62317">
    <property type="protein sequence ID" value="KGN62317"/>
    <property type="gene ID" value="Csa_2G349030"/>
</dbReference>
<sequence>MVISEDERCRCLLMKVKPKVADLEEMEQPTTPTSEEFRIGRVHNYLACPPPPRKPKSLPGPITMSFTTVHNNNNNGAKYFTSYSELQAFFFASTSPFPSTQQNHSSFYRSATQH</sequence>
<dbReference type="AlphaFoldDB" id="A0A0A0LNC7"/>
<reference evidence="1 2" key="4">
    <citation type="journal article" date="2011" name="BMC Genomics">
        <title>RNA-Seq improves annotation of protein-coding genes in the cucumber genome.</title>
        <authorList>
            <person name="Li Z."/>
            <person name="Zhang Z."/>
            <person name="Yan P."/>
            <person name="Huang S."/>
            <person name="Fei Z."/>
            <person name="Lin K."/>
        </authorList>
    </citation>
    <scope>NUCLEOTIDE SEQUENCE [LARGE SCALE GENOMIC DNA]</scope>
    <source>
        <strain evidence="2">cv. 9930</strain>
    </source>
</reference>
<dbReference type="Proteomes" id="UP000029981">
    <property type="component" value="Chromosome 2"/>
</dbReference>
<keyword evidence="2" id="KW-1185">Reference proteome</keyword>
<organism evidence="1 2">
    <name type="scientific">Cucumis sativus</name>
    <name type="common">Cucumber</name>
    <dbReference type="NCBI Taxonomy" id="3659"/>
    <lineage>
        <taxon>Eukaryota</taxon>
        <taxon>Viridiplantae</taxon>
        <taxon>Streptophyta</taxon>
        <taxon>Embryophyta</taxon>
        <taxon>Tracheophyta</taxon>
        <taxon>Spermatophyta</taxon>
        <taxon>Magnoliopsida</taxon>
        <taxon>eudicotyledons</taxon>
        <taxon>Gunneridae</taxon>
        <taxon>Pentapetalae</taxon>
        <taxon>rosids</taxon>
        <taxon>fabids</taxon>
        <taxon>Cucurbitales</taxon>
        <taxon>Cucurbitaceae</taxon>
        <taxon>Benincaseae</taxon>
        <taxon>Cucumis</taxon>
    </lineage>
</organism>
<name>A0A0A0LNC7_CUCSA</name>
<accession>A0A0A0LNC7</accession>
<protein>
    <submittedName>
        <fullName evidence="1">Uncharacterized protein</fullName>
    </submittedName>
</protein>
<proteinExistence type="predicted"/>
<gene>
    <name evidence="1" type="ORF">Csa_2G349030</name>
</gene>
<dbReference type="EMBL" id="CM002923">
    <property type="protein sequence ID" value="KGN62317.1"/>
    <property type="molecule type" value="Genomic_DNA"/>
</dbReference>
<reference evidence="1 2" key="3">
    <citation type="journal article" date="2010" name="BMC Genomics">
        <title>Transcriptome sequencing and comparative analysis of cucumber flowers with different sex types.</title>
        <authorList>
            <person name="Guo S."/>
            <person name="Zheng Y."/>
            <person name="Joung J.G."/>
            <person name="Liu S."/>
            <person name="Zhang Z."/>
            <person name="Crasta O.R."/>
            <person name="Sobral B.W."/>
            <person name="Xu Y."/>
            <person name="Huang S."/>
            <person name="Fei Z."/>
        </authorList>
    </citation>
    <scope>NUCLEOTIDE SEQUENCE [LARGE SCALE GENOMIC DNA]</scope>
    <source>
        <strain evidence="2">cv. 9930</strain>
    </source>
</reference>
<evidence type="ECO:0000313" key="2">
    <source>
        <dbReference type="Proteomes" id="UP000029981"/>
    </source>
</evidence>